<dbReference type="InterPro" id="IPR017452">
    <property type="entry name" value="GPCR_Rhodpsn_7TM"/>
</dbReference>
<keyword evidence="4 6" id="KW-1133">Transmembrane helix</keyword>
<feature type="transmembrane region" description="Helical" evidence="6">
    <location>
        <begin position="249"/>
        <end position="272"/>
    </location>
</feature>
<dbReference type="Pfam" id="PF10324">
    <property type="entry name" value="7TM_GPCR_Srw"/>
    <property type="match status" value="1"/>
</dbReference>
<keyword evidence="9" id="KW-1185">Reference proteome</keyword>
<reference evidence="8 9" key="1">
    <citation type="submission" date="2024-05" db="EMBL/GenBank/DDBJ databases">
        <authorList>
            <person name="Wallberg A."/>
        </authorList>
    </citation>
    <scope>NUCLEOTIDE SEQUENCE [LARGE SCALE GENOMIC DNA]</scope>
</reference>
<dbReference type="PANTHER" id="PTHR47760">
    <property type="entry name" value="G-PROTEIN COUPLED RECEPTOR B0563.6-LIKE PROTEIN-RELATED"/>
    <property type="match status" value="1"/>
</dbReference>
<evidence type="ECO:0000256" key="3">
    <source>
        <dbReference type="ARBA" id="ARBA00022692"/>
    </source>
</evidence>
<dbReference type="GO" id="GO:0008528">
    <property type="term" value="F:G protein-coupled peptide receptor activity"/>
    <property type="evidence" value="ECO:0007669"/>
    <property type="project" value="InterPro"/>
</dbReference>
<dbReference type="PROSITE" id="PS00237">
    <property type="entry name" value="G_PROTEIN_RECEP_F1_1"/>
    <property type="match status" value="1"/>
</dbReference>
<evidence type="ECO:0000256" key="2">
    <source>
        <dbReference type="ARBA" id="ARBA00010663"/>
    </source>
</evidence>
<dbReference type="GO" id="GO:0016020">
    <property type="term" value="C:membrane"/>
    <property type="evidence" value="ECO:0007669"/>
    <property type="project" value="UniProtKB-SubCell"/>
</dbReference>
<keyword evidence="5 6" id="KW-0472">Membrane</keyword>
<dbReference type="InterPro" id="IPR053093">
    <property type="entry name" value="GPCR-like"/>
</dbReference>
<name>A0AAV2S577_MEGNR</name>
<dbReference type="AlphaFoldDB" id="A0AAV2S577"/>
<feature type="domain" description="G-protein coupled receptors family 1 profile" evidence="7">
    <location>
        <begin position="43"/>
        <end position="311"/>
    </location>
</feature>
<comment type="caution">
    <text evidence="8">The sequence shown here is derived from an EMBL/GenBank/DDBJ whole genome shotgun (WGS) entry which is preliminary data.</text>
</comment>
<evidence type="ECO:0000313" key="9">
    <source>
        <dbReference type="Proteomes" id="UP001497623"/>
    </source>
</evidence>
<feature type="transmembrane region" description="Helical" evidence="6">
    <location>
        <begin position="103"/>
        <end position="123"/>
    </location>
</feature>
<evidence type="ECO:0000256" key="5">
    <source>
        <dbReference type="ARBA" id="ARBA00023136"/>
    </source>
</evidence>
<feature type="transmembrane region" description="Helical" evidence="6">
    <location>
        <begin position="144"/>
        <end position="165"/>
    </location>
</feature>
<organism evidence="8 9">
    <name type="scientific">Meganyctiphanes norvegica</name>
    <name type="common">Northern krill</name>
    <name type="synonym">Thysanopoda norvegica</name>
    <dbReference type="NCBI Taxonomy" id="48144"/>
    <lineage>
        <taxon>Eukaryota</taxon>
        <taxon>Metazoa</taxon>
        <taxon>Ecdysozoa</taxon>
        <taxon>Arthropoda</taxon>
        <taxon>Crustacea</taxon>
        <taxon>Multicrustacea</taxon>
        <taxon>Malacostraca</taxon>
        <taxon>Eumalacostraca</taxon>
        <taxon>Eucarida</taxon>
        <taxon>Euphausiacea</taxon>
        <taxon>Euphausiidae</taxon>
        <taxon>Meganyctiphanes</taxon>
    </lineage>
</organism>
<dbReference type="PROSITE" id="PS50262">
    <property type="entry name" value="G_PROTEIN_RECEP_F1_2"/>
    <property type="match status" value="1"/>
</dbReference>
<feature type="transmembrane region" description="Helical" evidence="6">
    <location>
        <begin position="207"/>
        <end position="228"/>
    </location>
</feature>
<feature type="transmembrane region" description="Helical" evidence="6">
    <location>
        <begin position="292"/>
        <end position="314"/>
    </location>
</feature>
<sequence length="354" mass="40540">ETIDDALEQCNYLAEAIPEYSLKIFSIAYRGFFPVIILFGIILNGLCIVVVSRRKIRLNPFSMYVKFGALVDVISFLIMIPIIKSHLCSPDSYSMAFYKTYLGWTLVSYLRHLSYFSLLWISYDRFLAIWFNQKFKETQNSTVVHRRLVATTLFALVIFLPGIVIGEVKCAAGLTDGTVYTEAQWLSIPGYKRRIDQLWFKMYRMTIALSMEGIPSLIQLALSIGLIVGLIRKGRNIKSAGKRRRKSKLYVQTAVILCLNATYILVSVPHTILTAISFSGNKCHASPRKEVWLMSLNVLTTMWYCVNVTSYAMLRDYRRELFHTINNILLFCNCISKNTESKRMTLSELSTSNN</sequence>
<comment type="subcellular location">
    <subcellularLocation>
        <location evidence="1">Membrane</location>
    </subcellularLocation>
</comment>
<proteinExistence type="inferred from homology"/>
<evidence type="ECO:0000256" key="1">
    <source>
        <dbReference type="ARBA" id="ARBA00004370"/>
    </source>
</evidence>
<keyword evidence="3 6" id="KW-0812">Transmembrane</keyword>
<gene>
    <name evidence="8" type="ORF">MNOR_LOCUS32006</name>
</gene>
<dbReference type="PANTHER" id="PTHR47760:SF4">
    <property type="entry name" value="G-PROTEIN COUPLED RECEPTORS FAMILY 1 PROFILE DOMAIN-CONTAINING PROTEIN"/>
    <property type="match status" value="1"/>
</dbReference>
<feature type="transmembrane region" description="Helical" evidence="6">
    <location>
        <begin position="31"/>
        <end position="51"/>
    </location>
</feature>
<dbReference type="EMBL" id="CAXKWB010042472">
    <property type="protein sequence ID" value="CAL4157931.1"/>
    <property type="molecule type" value="Genomic_DNA"/>
</dbReference>
<feature type="non-terminal residue" evidence="8">
    <location>
        <position position="1"/>
    </location>
</feature>
<dbReference type="InterPro" id="IPR019427">
    <property type="entry name" value="7TM_GPCR_serpentine_rcpt_Srw"/>
</dbReference>
<evidence type="ECO:0000259" key="7">
    <source>
        <dbReference type="PROSITE" id="PS50262"/>
    </source>
</evidence>
<protein>
    <recommendedName>
        <fullName evidence="7">G-protein coupled receptors family 1 profile domain-containing protein</fullName>
    </recommendedName>
</protein>
<feature type="transmembrane region" description="Helical" evidence="6">
    <location>
        <begin position="63"/>
        <end position="83"/>
    </location>
</feature>
<dbReference type="Proteomes" id="UP001497623">
    <property type="component" value="Unassembled WGS sequence"/>
</dbReference>
<evidence type="ECO:0000256" key="6">
    <source>
        <dbReference type="SAM" id="Phobius"/>
    </source>
</evidence>
<dbReference type="Gene3D" id="1.20.1070.10">
    <property type="entry name" value="Rhodopsin 7-helix transmembrane proteins"/>
    <property type="match status" value="1"/>
</dbReference>
<comment type="similarity">
    <text evidence="2">Belongs to the G-protein coupled receptor 1 family.</text>
</comment>
<dbReference type="SUPFAM" id="SSF81321">
    <property type="entry name" value="Family A G protein-coupled receptor-like"/>
    <property type="match status" value="1"/>
</dbReference>
<evidence type="ECO:0000256" key="4">
    <source>
        <dbReference type="ARBA" id="ARBA00022989"/>
    </source>
</evidence>
<evidence type="ECO:0000313" key="8">
    <source>
        <dbReference type="EMBL" id="CAL4157931.1"/>
    </source>
</evidence>
<dbReference type="InterPro" id="IPR000276">
    <property type="entry name" value="GPCR_Rhodpsn"/>
</dbReference>
<accession>A0AAV2S577</accession>